<name>A0A8S0R8J9_OLEEU</name>
<comment type="caution">
    <text evidence="1">The sequence shown here is derived from an EMBL/GenBank/DDBJ whole genome shotgun (WGS) entry which is preliminary data.</text>
</comment>
<gene>
    <name evidence="1" type="ORF">OLEA9_A019674</name>
</gene>
<protein>
    <submittedName>
        <fullName evidence="1">Uncharacterized protein</fullName>
    </submittedName>
</protein>
<accession>A0A8S0R8J9</accession>
<dbReference type="EMBL" id="CACTIH010002226">
    <property type="protein sequence ID" value="CAA2975086.1"/>
    <property type="molecule type" value="Genomic_DNA"/>
</dbReference>
<reference evidence="1 2" key="1">
    <citation type="submission" date="2019-12" db="EMBL/GenBank/DDBJ databases">
        <authorList>
            <person name="Alioto T."/>
            <person name="Alioto T."/>
            <person name="Gomez Garrido J."/>
        </authorList>
    </citation>
    <scope>NUCLEOTIDE SEQUENCE [LARGE SCALE GENOMIC DNA]</scope>
</reference>
<sequence>MSVESEADDRDGDGMRLRSWLGVVVASQIAMEMAWSGWVQWVVGGGGNSGDVGGCWNRMLAVMVVTIDDGDGGGTGGSVVVLRTVTG</sequence>
<dbReference type="Proteomes" id="UP000594638">
    <property type="component" value="Unassembled WGS sequence"/>
</dbReference>
<evidence type="ECO:0000313" key="2">
    <source>
        <dbReference type="Proteomes" id="UP000594638"/>
    </source>
</evidence>
<dbReference type="AlphaFoldDB" id="A0A8S0R8J9"/>
<organism evidence="1 2">
    <name type="scientific">Olea europaea subsp. europaea</name>
    <dbReference type="NCBI Taxonomy" id="158383"/>
    <lineage>
        <taxon>Eukaryota</taxon>
        <taxon>Viridiplantae</taxon>
        <taxon>Streptophyta</taxon>
        <taxon>Embryophyta</taxon>
        <taxon>Tracheophyta</taxon>
        <taxon>Spermatophyta</taxon>
        <taxon>Magnoliopsida</taxon>
        <taxon>eudicotyledons</taxon>
        <taxon>Gunneridae</taxon>
        <taxon>Pentapetalae</taxon>
        <taxon>asterids</taxon>
        <taxon>lamiids</taxon>
        <taxon>Lamiales</taxon>
        <taxon>Oleaceae</taxon>
        <taxon>Oleeae</taxon>
        <taxon>Olea</taxon>
    </lineage>
</organism>
<proteinExistence type="predicted"/>
<dbReference type="Gramene" id="OE9A019674T1">
    <property type="protein sequence ID" value="OE9A019674C1"/>
    <property type="gene ID" value="OE9A019674"/>
</dbReference>
<evidence type="ECO:0000313" key="1">
    <source>
        <dbReference type="EMBL" id="CAA2975086.1"/>
    </source>
</evidence>
<keyword evidence="2" id="KW-1185">Reference proteome</keyword>